<feature type="transmembrane region" description="Helical" evidence="6">
    <location>
        <begin position="274"/>
        <end position="294"/>
    </location>
</feature>
<name>A0A2Z4Y0D1_9GAMM</name>
<evidence type="ECO:0000313" key="8">
    <source>
        <dbReference type="EMBL" id="AXA34514.1"/>
    </source>
</evidence>
<keyword evidence="11" id="KW-1185">Reference proteome</keyword>
<feature type="domain" description="Major facilitator superfamily (MFS) profile" evidence="7">
    <location>
        <begin position="8"/>
        <end position="389"/>
    </location>
</feature>
<feature type="transmembrane region" description="Helical" evidence="6">
    <location>
        <begin position="300"/>
        <end position="320"/>
    </location>
</feature>
<sequence>MNKQEKQLLFFLPVLNLLCGVSIDSYSPALPDVANYFSTSSSMAQSTITIMIVGFAIGQFVFGFLSDLYGRHKTIILSLIIYILATVLILCTKSILALIVLRFIQGIMCGSFAVNSRAVAMDKFKGHSFKLVIVYLSLAWGIGPIISPYLGGVLVTYFNWQAIFIVTLIYAIILLVASIKLIDRKICGSKQLSDYINISREIIIDKEFISRTGILGLCFSQAVIFNITAPFWSVNIFKQLPDAFGLAALISGLGYFVGTLVNKQLINKVACNKLILFGLTIGSMSSLIFSFVSYESIYTVALTVAAINFGSGFIFANIMAENMSRFCNYGGVFSALQGSITIIIGFAIALAVSFLNQPTISNIGAVYLLVSVMQIFLFIKIMYSRSMYRIIFEKI</sequence>
<evidence type="ECO:0000259" key="7">
    <source>
        <dbReference type="PROSITE" id="PS50850"/>
    </source>
</evidence>
<reference evidence="8 10" key="1">
    <citation type="submission" date="2017-06" db="EMBL/GenBank/DDBJ databases">
        <title>Complete genome of Francisella adeliensis.</title>
        <authorList>
            <person name="Vallesi A."/>
            <person name="Sjodin A."/>
        </authorList>
    </citation>
    <scope>NUCLEOTIDE SEQUENCE [LARGE SCALE GENOMIC DNA]</scope>
    <source>
        <strain evidence="8 10">FDC440</strain>
    </source>
</reference>
<dbReference type="KEGG" id="fad:CDH04_08950"/>
<dbReference type="RefSeq" id="WP_112870691.1">
    <property type="nucleotide sequence ID" value="NZ_CP021781.1"/>
</dbReference>
<dbReference type="Proteomes" id="UP000681131">
    <property type="component" value="Chromosome"/>
</dbReference>
<dbReference type="EMBL" id="CP043424">
    <property type="protein sequence ID" value="QIW12761.1"/>
    <property type="molecule type" value="Genomic_DNA"/>
</dbReference>
<organism evidence="8 10">
    <name type="scientific">Francisella adeliensis</name>
    <dbReference type="NCBI Taxonomy" id="2007306"/>
    <lineage>
        <taxon>Bacteria</taxon>
        <taxon>Pseudomonadati</taxon>
        <taxon>Pseudomonadota</taxon>
        <taxon>Gammaproteobacteria</taxon>
        <taxon>Thiotrichales</taxon>
        <taxon>Francisellaceae</taxon>
        <taxon>Francisella</taxon>
    </lineage>
</organism>
<dbReference type="Proteomes" id="UP000251120">
    <property type="component" value="Chromosome"/>
</dbReference>
<dbReference type="PROSITE" id="PS50850">
    <property type="entry name" value="MFS"/>
    <property type="match status" value="1"/>
</dbReference>
<keyword evidence="5 6" id="KW-0472">Membrane</keyword>
<evidence type="ECO:0000256" key="5">
    <source>
        <dbReference type="ARBA" id="ARBA00023136"/>
    </source>
</evidence>
<dbReference type="EMBL" id="CP021781">
    <property type="protein sequence ID" value="AXA34514.1"/>
    <property type="molecule type" value="Genomic_DNA"/>
</dbReference>
<keyword evidence="3 6" id="KW-0812">Transmembrane</keyword>
<dbReference type="InterPro" id="IPR011701">
    <property type="entry name" value="MFS"/>
</dbReference>
<dbReference type="GO" id="GO:0005886">
    <property type="term" value="C:plasma membrane"/>
    <property type="evidence" value="ECO:0007669"/>
    <property type="project" value="TreeGrafter"/>
</dbReference>
<feature type="transmembrane region" description="Helical" evidence="6">
    <location>
        <begin position="332"/>
        <end position="354"/>
    </location>
</feature>
<feature type="transmembrane region" description="Helical" evidence="6">
    <location>
        <begin position="44"/>
        <end position="65"/>
    </location>
</feature>
<dbReference type="PANTHER" id="PTHR23502:SF132">
    <property type="entry name" value="POLYAMINE TRANSPORTER 2-RELATED"/>
    <property type="match status" value="1"/>
</dbReference>
<evidence type="ECO:0000256" key="1">
    <source>
        <dbReference type="ARBA" id="ARBA00004141"/>
    </source>
</evidence>
<evidence type="ECO:0000313" key="9">
    <source>
        <dbReference type="EMBL" id="QIW12761.1"/>
    </source>
</evidence>
<feature type="transmembrane region" description="Helical" evidence="6">
    <location>
        <begin position="103"/>
        <end position="120"/>
    </location>
</feature>
<comment type="subcellular location">
    <subcellularLocation>
        <location evidence="1">Membrane</location>
        <topology evidence="1">Multi-pass membrane protein</topology>
    </subcellularLocation>
</comment>
<dbReference type="InterPro" id="IPR036259">
    <property type="entry name" value="MFS_trans_sf"/>
</dbReference>
<feature type="transmembrane region" description="Helical" evidence="6">
    <location>
        <begin position="214"/>
        <end position="237"/>
    </location>
</feature>
<evidence type="ECO:0000313" key="10">
    <source>
        <dbReference type="Proteomes" id="UP000251120"/>
    </source>
</evidence>
<keyword evidence="4 6" id="KW-1133">Transmembrane helix</keyword>
<evidence type="ECO:0000256" key="3">
    <source>
        <dbReference type="ARBA" id="ARBA00022692"/>
    </source>
</evidence>
<dbReference type="AlphaFoldDB" id="A0A2Z4Y0D1"/>
<evidence type="ECO:0000256" key="6">
    <source>
        <dbReference type="SAM" id="Phobius"/>
    </source>
</evidence>
<gene>
    <name evidence="8" type="ORF">CDH04_08950</name>
    <name evidence="9" type="ORF">FZC43_08955</name>
</gene>
<dbReference type="Gene3D" id="1.20.1720.10">
    <property type="entry name" value="Multidrug resistance protein D"/>
    <property type="match status" value="1"/>
</dbReference>
<evidence type="ECO:0000256" key="2">
    <source>
        <dbReference type="ARBA" id="ARBA00022448"/>
    </source>
</evidence>
<protein>
    <submittedName>
        <fullName evidence="9">Multidrug effflux MFS transporter</fullName>
    </submittedName>
</protein>
<accession>A0A2Z4Y0D1</accession>
<evidence type="ECO:0000313" key="11">
    <source>
        <dbReference type="Proteomes" id="UP000681131"/>
    </source>
</evidence>
<keyword evidence="2" id="KW-0813">Transport</keyword>
<dbReference type="OrthoDB" id="5670831at2"/>
<dbReference type="GO" id="GO:0015385">
    <property type="term" value="F:sodium:proton antiporter activity"/>
    <property type="evidence" value="ECO:0007669"/>
    <property type="project" value="TreeGrafter"/>
</dbReference>
<dbReference type="PANTHER" id="PTHR23502">
    <property type="entry name" value="MAJOR FACILITATOR SUPERFAMILY"/>
    <property type="match status" value="1"/>
</dbReference>
<feature type="transmembrane region" description="Helical" evidence="6">
    <location>
        <begin position="132"/>
        <end position="150"/>
    </location>
</feature>
<dbReference type="GO" id="GO:1990961">
    <property type="term" value="P:xenobiotic detoxification by transmembrane export across the plasma membrane"/>
    <property type="evidence" value="ECO:0007669"/>
    <property type="project" value="TreeGrafter"/>
</dbReference>
<feature type="transmembrane region" description="Helical" evidence="6">
    <location>
        <begin position="360"/>
        <end position="379"/>
    </location>
</feature>
<feature type="transmembrane region" description="Helical" evidence="6">
    <location>
        <begin position="77"/>
        <end position="97"/>
    </location>
</feature>
<dbReference type="Pfam" id="PF07690">
    <property type="entry name" value="MFS_1"/>
    <property type="match status" value="1"/>
</dbReference>
<evidence type="ECO:0000256" key="4">
    <source>
        <dbReference type="ARBA" id="ARBA00022989"/>
    </source>
</evidence>
<proteinExistence type="predicted"/>
<feature type="transmembrane region" description="Helical" evidence="6">
    <location>
        <begin position="243"/>
        <end position="262"/>
    </location>
</feature>
<dbReference type="InterPro" id="IPR020846">
    <property type="entry name" value="MFS_dom"/>
</dbReference>
<dbReference type="SUPFAM" id="SSF103473">
    <property type="entry name" value="MFS general substrate transporter"/>
    <property type="match status" value="1"/>
</dbReference>
<reference evidence="9 11" key="2">
    <citation type="submission" date="2019-08" db="EMBL/GenBank/DDBJ databases">
        <title>Complete genome sequences of Francisella adeliensis (FSC1325 and FSC1326).</title>
        <authorList>
            <person name="Ohrman C."/>
            <person name="Uneklint I."/>
            <person name="Vallesi A."/>
            <person name="Karlsson L."/>
            <person name="Sjodin A."/>
        </authorList>
    </citation>
    <scope>NUCLEOTIDE SEQUENCE [LARGE SCALE GENOMIC DNA]</scope>
    <source>
        <strain evidence="9 11">FSC1325</strain>
    </source>
</reference>
<feature type="transmembrane region" description="Helical" evidence="6">
    <location>
        <begin position="162"/>
        <end position="182"/>
    </location>
</feature>